<evidence type="ECO:0000313" key="2">
    <source>
        <dbReference type="EMBL" id="KFI73185.1"/>
    </source>
</evidence>
<feature type="domain" description="HTH cro/C1-type" evidence="1">
    <location>
        <begin position="156"/>
        <end position="213"/>
    </location>
</feature>
<dbReference type="SUPFAM" id="SSF47413">
    <property type="entry name" value="lambda repressor-like DNA-binding domains"/>
    <property type="match status" value="1"/>
</dbReference>
<dbReference type="EMBL" id="JGZA01000003">
    <property type="protein sequence ID" value="KFI73185.1"/>
    <property type="molecule type" value="Genomic_DNA"/>
</dbReference>
<accession>A0A087BQ85</accession>
<comment type="caution">
    <text evidence="2">The sequence shown here is derived from an EMBL/GenBank/DDBJ whole genome shotgun (WGS) entry which is preliminary data.</text>
</comment>
<dbReference type="CDD" id="cd00093">
    <property type="entry name" value="HTH_XRE"/>
    <property type="match status" value="1"/>
</dbReference>
<dbReference type="Gene3D" id="1.10.260.40">
    <property type="entry name" value="lambda repressor-like DNA-binding domains"/>
    <property type="match status" value="1"/>
</dbReference>
<dbReference type="InterPro" id="IPR010982">
    <property type="entry name" value="Lambda_DNA-bd_dom_sf"/>
</dbReference>
<organism evidence="2 3">
    <name type="scientific">Bifidobacterium longum subsp. suis</name>
    <dbReference type="NCBI Taxonomy" id="1695"/>
    <lineage>
        <taxon>Bacteria</taxon>
        <taxon>Bacillati</taxon>
        <taxon>Actinomycetota</taxon>
        <taxon>Actinomycetes</taxon>
        <taxon>Bifidobacteriales</taxon>
        <taxon>Bifidobacteriaceae</taxon>
        <taxon>Bifidobacterium</taxon>
    </lineage>
</organism>
<protein>
    <submittedName>
        <fullName evidence="2">Transcriptional regulator</fullName>
    </submittedName>
</protein>
<reference evidence="2 3" key="1">
    <citation type="submission" date="2014-03" db="EMBL/GenBank/DDBJ databases">
        <title>Genomics of Bifidobacteria.</title>
        <authorList>
            <person name="Ventura M."/>
            <person name="Milani C."/>
            <person name="Lugli G.A."/>
        </authorList>
    </citation>
    <scope>NUCLEOTIDE SEQUENCE [LARGE SCALE GENOMIC DNA]</scope>
    <source>
        <strain evidence="2 3">LMG 21814</strain>
    </source>
</reference>
<sequence length="216" mass="23988">MIPAYDETYLPDAMANLAGAFDYALNDCGLPVGLFMDFFATSEAAALFGRGTPKYVCGMSGEELVAEIMRQTGWARILDMPPAALRAGSTPEYWAGWVLAYCQWTRGVRFSDILDVLSLDDIVRLYPTLHEADESRFVDVYDERAAHNRTEGDSRLHTIRVRAGLSQSGLARRSGVTLRSIQMYEQRRKDLGKAAVSTVLALARTLGCRIEDLLEP</sequence>
<dbReference type="InterPro" id="IPR001387">
    <property type="entry name" value="Cro/C1-type_HTH"/>
</dbReference>
<dbReference type="GO" id="GO:0003677">
    <property type="term" value="F:DNA binding"/>
    <property type="evidence" value="ECO:0007669"/>
    <property type="project" value="InterPro"/>
</dbReference>
<dbReference type="AlphaFoldDB" id="A0A087BQ85"/>
<dbReference type="Pfam" id="PF01381">
    <property type="entry name" value="HTH_3"/>
    <property type="match status" value="1"/>
</dbReference>
<dbReference type="PROSITE" id="PS50943">
    <property type="entry name" value="HTH_CROC1"/>
    <property type="match status" value="1"/>
</dbReference>
<evidence type="ECO:0000259" key="1">
    <source>
        <dbReference type="PROSITE" id="PS50943"/>
    </source>
</evidence>
<evidence type="ECO:0000313" key="3">
    <source>
        <dbReference type="Proteomes" id="UP000029024"/>
    </source>
</evidence>
<dbReference type="Proteomes" id="UP000029024">
    <property type="component" value="Unassembled WGS sequence"/>
</dbReference>
<dbReference type="RefSeq" id="WP_032683170.1">
    <property type="nucleotide sequence ID" value="NZ_CP169558.1"/>
</dbReference>
<gene>
    <name evidence="2" type="ORF">BLSS_0953</name>
</gene>
<name>A0A087BQ85_BIFLN</name>
<dbReference type="SMART" id="SM00530">
    <property type="entry name" value="HTH_XRE"/>
    <property type="match status" value="1"/>
</dbReference>
<proteinExistence type="predicted"/>